<dbReference type="GO" id="GO:0004190">
    <property type="term" value="F:aspartic-type endopeptidase activity"/>
    <property type="evidence" value="ECO:0007669"/>
    <property type="project" value="UniProtKB-UniRule"/>
</dbReference>
<name>A0A7W8M415_9FIRM</name>
<dbReference type="Pfam" id="PF01252">
    <property type="entry name" value="Peptidase_A8"/>
    <property type="match status" value="1"/>
</dbReference>
<keyword evidence="2 9" id="KW-1003">Cell membrane</keyword>
<evidence type="ECO:0000256" key="3">
    <source>
        <dbReference type="ARBA" id="ARBA00022670"/>
    </source>
</evidence>
<dbReference type="EC" id="3.4.23.36" evidence="9"/>
<comment type="subcellular location">
    <subcellularLocation>
        <location evidence="9">Cell membrane</location>
        <topology evidence="9">Multi-pass membrane protein</topology>
    </subcellularLocation>
</comment>
<comment type="similarity">
    <text evidence="1 9 10">Belongs to the peptidase A8 family.</text>
</comment>
<reference evidence="11 12" key="1">
    <citation type="submission" date="2020-08" db="EMBL/GenBank/DDBJ databases">
        <title>Genomic Encyclopedia of Type Strains, Phase IV (KMG-IV): sequencing the most valuable type-strain genomes for metagenomic binning, comparative biology and taxonomic classification.</title>
        <authorList>
            <person name="Goeker M."/>
        </authorList>
    </citation>
    <scope>NUCLEOTIDE SEQUENCE [LARGE SCALE GENOMIC DNA]</scope>
    <source>
        <strain evidence="11 12">DSM 106146</strain>
    </source>
</reference>
<evidence type="ECO:0000256" key="5">
    <source>
        <dbReference type="ARBA" id="ARBA00022750"/>
    </source>
</evidence>
<dbReference type="PANTHER" id="PTHR33695:SF1">
    <property type="entry name" value="LIPOPROTEIN SIGNAL PEPTIDASE"/>
    <property type="match status" value="1"/>
</dbReference>
<feature type="transmembrane region" description="Helical" evidence="9">
    <location>
        <begin position="64"/>
        <end position="82"/>
    </location>
</feature>
<dbReference type="Proteomes" id="UP000543642">
    <property type="component" value="Unassembled WGS sequence"/>
</dbReference>
<keyword evidence="6 9" id="KW-0378">Hydrolase</keyword>
<accession>A0A7W8M415</accession>
<comment type="caution">
    <text evidence="11">The sequence shown here is derived from an EMBL/GenBank/DDBJ whole genome shotgun (WGS) entry which is preliminary data.</text>
</comment>
<keyword evidence="8 9" id="KW-0472">Membrane</keyword>
<evidence type="ECO:0000256" key="6">
    <source>
        <dbReference type="ARBA" id="ARBA00022801"/>
    </source>
</evidence>
<evidence type="ECO:0000256" key="8">
    <source>
        <dbReference type="ARBA" id="ARBA00023136"/>
    </source>
</evidence>
<dbReference type="HAMAP" id="MF_00161">
    <property type="entry name" value="LspA"/>
    <property type="match status" value="1"/>
</dbReference>
<evidence type="ECO:0000256" key="7">
    <source>
        <dbReference type="ARBA" id="ARBA00022989"/>
    </source>
</evidence>
<keyword evidence="7 9" id="KW-1133">Transmembrane helix</keyword>
<comment type="caution">
    <text evidence="9">Lacks conserved residue(s) required for the propagation of feature annotation.</text>
</comment>
<comment type="pathway">
    <text evidence="9">Protein modification; lipoprotein biosynthesis (signal peptide cleavage).</text>
</comment>
<dbReference type="EMBL" id="JACHFW010000002">
    <property type="protein sequence ID" value="MBB5263678.1"/>
    <property type="molecule type" value="Genomic_DNA"/>
</dbReference>
<evidence type="ECO:0000313" key="11">
    <source>
        <dbReference type="EMBL" id="MBB5263678.1"/>
    </source>
</evidence>
<evidence type="ECO:0000256" key="4">
    <source>
        <dbReference type="ARBA" id="ARBA00022692"/>
    </source>
</evidence>
<evidence type="ECO:0000256" key="10">
    <source>
        <dbReference type="RuleBase" id="RU004181"/>
    </source>
</evidence>
<dbReference type="UniPathway" id="UPA00665"/>
<dbReference type="PANTHER" id="PTHR33695">
    <property type="entry name" value="LIPOPROTEIN SIGNAL PEPTIDASE"/>
    <property type="match status" value="1"/>
</dbReference>
<evidence type="ECO:0000313" key="12">
    <source>
        <dbReference type="Proteomes" id="UP000543642"/>
    </source>
</evidence>
<dbReference type="AlphaFoldDB" id="A0A7W8M415"/>
<dbReference type="GO" id="GO:0005886">
    <property type="term" value="C:plasma membrane"/>
    <property type="evidence" value="ECO:0007669"/>
    <property type="project" value="UniProtKB-SubCell"/>
</dbReference>
<feature type="transmembrane region" description="Helical" evidence="9">
    <location>
        <begin position="129"/>
        <end position="151"/>
    </location>
</feature>
<dbReference type="RefSeq" id="WP_183771706.1">
    <property type="nucleotide sequence ID" value="NZ_JACHFW010000002.1"/>
</dbReference>
<dbReference type="GO" id="GO:0006508">
    <property type="term" value="P:proteolysis"/>
    <property type="evidence" value="ECO:0007669"/>
    <property type="project" value="UniProtKB-KW"/>
</dbReference>
<protein>
    <recommendedName>
        <fullName evidence="9">Lipoprotein signal peptidase</fullName>
        <ecNumber evidence="9">3.4.23.36</ecNumber>
    </recommendedName>
    <alternativeName>
        <fullName evidence="9">Prolipoprotein signal peptidase</fullName>
    </alternativeName>
    <alternativeName>
        <fullName evidence="9">Signal peptidase II</fullName>
        <shortName evidence="9">SPase II</shortName>
    </alternativeName>
</protein>
<evidence type="ECO:0000256" key="1">
    <source>
        <dbReference type="ARBA" id="ARBA00006139"/>
    </source>
</evidence>
<feature type="active site" evidence="9">
    <location>
        <position position="119"/>
    </location>
</feature>
<keyword evidence="5 9" id="KW-0064">Aspartyl protease</keyword>
<evidence type="ECO:0000256" key="2">
    <source>
        <dbReference type="ARBA" id="ARBA00022475"/>
    </source>
</evidence>
<feature type="transmembrane region" description="Helical" evidence="9">
    <location>
        <begin position="91"/>
        <end position="109"/>
    </location>
</feature>
<comment type="function">
    <text evidence="9">This protein specifically catalyzes the removal of signal peptides from prolipoproteins.</text>
</comment>
<keyword evidence="4 9" id="KW-0812">Transmembrane</keyword>
<dbReference type="InterPro" id="IPR001872">
    <property type="entry name" value="Peptidase_A8"/>
</dbReference>
<keyword evidence="12" id="KW-1185">Reference proteome</keyword>
<dbReference type="PRINTS" id="PR00781">
    <property type="entry name" value="LIPOSIGPTASE"/>
</dbReference>
<sequence>MKLKKYGISLIAVVILCLIDQGTKALAVKYLMGKDPLVLWDGVFELKYLENRGAAFGIFQNQQIFFYILTVIIGIALIWFYGKIPHGKKYFLMKIPVVVCFAGAIGNFIDRAFQGYVVDFFYFKLINFPIFNMADIYITCSAVFFVLLFIFKYRDDDLGFLHSKKSKSSENEQESRHE</sequence>
<evidence type="ECO:0000256" key="9">
    <source>
        <dbReference type="HAMAP-Rule" id="MF_00161"/>
    </source>
</evidence>
<dbReference type="NCBIfam" id="TIGR00077">
    <property type="entry name" value="lspA"/>
    <property type="match status" value="1"/>
</dbReference>
<organism evidence="11 12">
    <name type="scientific">Catenibacillus scindens</name>
    <dbReference type="NCBI Taxonomy" id="673271"/>
    <lineage>
        <taxon>Bacteria</taxon>
        <taxon>Bacillati</taxon>
        <taxon>Bacillota</taxon>
        <taxon>Clostridia</taxon>
        <taxon>Lachnospirales</taxon>
        <taxon>Lachnospiraceae</taxon>
        <taxon>Catenibacillus</taxon>
    </lineage>
</organism>
<gene>
    <name evidence="9" type="primary">lspA</name>
    <name evidence="11" type="ORF">HNP82_000776</name>
</gene>
<keyword evidence="3 9" id="KW-0645">Protease</keyword>
<comment type="catalytic activity">
    <reaction evidence="9">
        <text>Release of signal peptides from bacterial membrane prolipoproteins. Hydrolyzes -Xaa-Yaa-Zaa-|-(S,diacylglyceryl)Cys-, in which Xaa is hydrophobic (preferably Leu), and Yaa (Ala or Ser) and Zaa (Gly or Ala) have small, neutral side chains.</text>
        <dbReference type="EC" id="3.4.23.36"/>
    </reaction>
</comment>
<feature type="active site" evidence="9">
    <location>
        <position position="135"/>
    </location>
</feature>
<proteinExistence type="inferred from homology"/>